<gene>
    <name evidence="1" type="ORF">WJX64_08355</name>
</gene>
<dbReference type="PANTHER" id="PTHR12526:SF635">
    <property type="entry name" value="GLYCOSYL TRANSFERASE GROUP 1"/>
    <property type="match status" value="1"/>
</dbReference>
<protein>
    <submittedName>
        <fullName evidence="1">Glycosyltransferase</fullName>
        <ecNumber evidence="1">2.4.-.-</ecNumber>
    </submittedName>
</protein>
<proteinExistence type="predicted"/>
<reference evidence="1 2" key="1">
    <citation type="submission" date="2024-03" db="EMBL/GenBank/DDBJ databases">
        <title>YIM 134122 draft genome.</title>
        <authorList>
            <person name="Zuo S."/>
            <person name="Xiong L."/>
        </authorList>
    </citation>
    <scope>NUCLEOTIDE SEQUENCE [LARGE SCALE GENOMIC DNA]</scope>
    <source>
        <strain evidence="1 2">YIM 134122</strain>
    </source>
</reference>
<evidence type="ECO:0000313" key="2">
    <source>
        <dbReference type="Proteomes" id="UP001425155"/>
    </source>
</evidence>
<keyword evidence="1" id="KW-0808">Transferase</keyword>
<sequence length="448" mass="49398">MRRRLLVIAPDVVGARMAGPGLRFVAIARALAPHVDVTFASGVAGSGVVDFDGSDVTAVEYSSREELEVLVERTDAIFCQFIDTNVARHAVESGTRIIYDFYNALPIETIGAERISGFDTAPDKDREFAELLRYFRFCCITGSLFVTSNERQRDFWLGFMMASGGLIPSTLDARDEKDILPLLPFGMENHEPVRSRAGLRGSHGISEDDFVLIWAGGIWDWFDAETPIRAVAALSQDDPRIKLVFYGTEHPNAVIGRPKAVDRARSLAQELGVLGTQVIFLDAWVPAAERADYLLDADVAVSAHHPSLETRFAFRTRILDHFWARLPSVVSEGDWFAEYIRDEGLGLVVPCSDVDAMADAIGRMASDAALRSATVERIDAVRDGWRWDATTASLVHALTDGWGALQPGRVPADDAGVEMPLVSQRRSAFRERVSGSRLGGAYRSIRRR</sequence>
<comment type="caution">
    <text evidence="1">The sequence shown here is derived from an EMBL/GenBank/DDBJ whole genome shotgun (WGS) entry which is preliminary data.</text>
</comment>
<evidence type="ECO:0000313" key="1">
    <source>
        <dbReference type="EMBL" id="MEN1946554.1"/>
    </source>
</evidence>
<dbReference type="EC" id="2.4.-.-" evidence="1"/>
<dbReference type="EMBL" id="JBCLVG010000001">
    <property type="protein sequence ID" value="MEN1946554.1"/>
    <property type="molecule type" value="Genomic_DNA"/>
</dbReference>
<dbReference type="Pfam" id="PF13692">
    <property type="entry name" value="Glyco_trans_1_4"/>
    <property type="match status" value="1"/>
</dbReference>
<dbReference type="Gene3D" id="3.40.50.2000">
    <property type="entry name" value="Glycogen Phosphorylase B"/>
    <property type="match status" value="1"/>
</dbReference>
<dbReference type="SUPFAM" id="SSF53756">
    <property type="entry name" value="UDP-Glycosyltransferase/glycogen phosphorylase"/>
    <property type="match status" value="1"/>
</dbReference>
<dbReference type="RefSeq" id="WP_342112990.1">
    <property type="nucleotide sequence ID" value="NZ_JBCAUN010000001.1"/>
</dbReference>
<dbReference type="GO" id="GO:0016757">
    <property type="term" value="F:glycosyltransferase activity"/>
    <property type="evidence" value="ECO:0007669"/>
    <property type="project" value="UniProtKB-KW"/>
</dbReference>
<dbReference type="Proteomes" id="UP001425155">
    <property type="component" value="Unassembled WGS sequence"/>
</dbReference>
<organism evidence="1 2">
    <name type="scientific">Leifsonia stereocauli</name>
    <dbReference type="NCBI Taxonomy" id="3134136"/>
    <lineage>
        <taxon>Bacteria</taxon>
        <taxon>Bacillati</taxon>
        <taxon>Actinomycetota</taxon>
        <taxon>Actinomycetes</taxon>
        <taxon>Micrococcales</taxon>
        <taxon>Microbacteriaceae</taxon>
        <taxon>Leifsonia</taxon>
    </lineage>
</organism>
<keyword evidence="2" id="KW-1185">Reference proteome</keyword>
<name>A0ABU9W3H7_9MICO</name>
<dbReference type="PANTHER" id="PTHR12526">
    <property type="entry name" value="GLYCOSYLTRANSFERASE"/>
    <property type="match status" value="1"/>
</dbReference>
<accession>A0ABU9W3H7</accession>
<keyword evidence="1" id="KW-0328">Glycosyltransferase</keyword>